<dbReference type="SUPFAM" id="SSF55048">
    <property type="entry name" value="Probable ACP-binding domain of malonyl-CoA ACP transacylase"/>
    <property type="match status" value="1"/>
</dbReference>
<dbReference type="InterPro" id="IPR016039">
    <property type="entry name" value="Thiolase-like"/>
</dbReference>
<keyword evidence="13" id="KW-1185">Reference proteome</keyword>
<dbReference type="Pfam" id="PF13602">
    <property type="entry name" value="ADH_zinc_N_2"/>
    <property type="match status" value="1"/>
</dbReference>
<dbReference type="Pfam" id="PF14765">
    <property type="entry name" value="PS-DH"/>
    <property type="match status" value="1"/>
</dbReference>
<dbReference type="GO" id="GO:0004312">
    <property type="term" value="F:fatty acid synthase activity"/>
    <property type="evidence" value="ECO:0007669"/>
    <property type="project" value="TreeGrafter"/>
</dbReference>
<dbReference type="InterPro" id="IPR014030">
    <property type="entry name" value="Ketoacyl_synth_N"/>
</dbReference>
<dbReference type="Gene3D" id="1.10.1200.10">
    <property type="entry name" value="ACP-like"/>
    <property type="match status" value="1"/>
</dbReference>
<dbReference type="CDD" id="cd02440">
    <property type="entry name" value="AdoMet_MTases"/>
    <property type="match status" value="1"/>
</dbReference>
<dbReference type="InterPro" id="IPR013968">
    <property type="entry name" value="PKS_KR"/>
</dbReference>
<dbReference type="InterPro" id="IPR013217">
    <property type="entry name" value="Methyltransf_12"/>
</dbReference>
<dbReference type="InterPro" id="IPR016035">
    <property type="entry name" value="Acyl_Trfase/lysoPLipase"/>
</dbReference>
<dbReference type="Pfam" id="PF00550">
    <property type="entry name" value="PP-binding"/>
    <property type="match status" value="1"/>
</dbReference>
<dbReference type="GO" id="GO:1901336">
    <property type="term" value="P:lactone biosynthetic process"/>
    <property type="evidence" value="ECO:0007669"/>
    <property type="project" value="UniProtKB-ARBA"/>
</dbReference>
<dbReference type="InterPro" id="IPR020841">
    <property type="entry name" value="PKS_Beta-ketoAc_synthase_dom"/>
</dbReference>
<dbReference type="PROSITE" id="PS00606">
    <property type="entry name" value="KS3_1"/>
    <property type="match status" value="1"/>
</dbReference>
<dbReference type="PANTHER" id="PTHR43775">
    <property type="entry name" value="FATTY ACID SYNTHASE"/>
    <property type="match status" value="1"/>
</dbReference>
<dbReference type="Proteomes" id="UP000799770">
    <property type="component" value="Unassembled WGS sequence"/>
</dbReference>
<keyword evidence="5" id="KW-0560">Oxidoreductase</keyword>
<dbReference type="Gene3D" id="3.40.47.10">
    <property type="match status" value="1"/>
</dbReference>
<gene>
    <name evidence="12" type="ORF">BDV96DRAFT_686307</name>
</gene>
<protein>
    <submittedName>
        <fullName evidence="12">Reducing type I polyketide synthase</fullName>
    </submittedName>
</protein>
<dbReference type="FunFam" id="3.40.50.720:FF:000209">
    <property type="entry name" value="Polyketide synthase Pks12"/>
    <property type="match status" value="1"/>
</dbReference>
<dbReference type="InterPro" id="IPR014031">
    <property type="entry name" value="Ketoacyl_synth_C"/>
</dbReference>
<evidence type="ECO:0000259" key="9">
    <source>
        <dbReference type="PROSITE" id="PS50075"/>
    </source>
</evidence>
<feature type="domain" description="Carrier" evidence="9">
    <location>
        <begin position="2482"/>
        <end position="2559"/>
    </location>
</feature>
<dbReference type="OrthoDB" id="329835at2759"/>
<dbReference type="Pfam" id="PF08659">
    <property type="entry name" value="KR"/>
    <property type="match status" value="1"/>
</dbReference>
<dbReference type="InterPro" id="IPR050091">
    <property type="entry name" value="PKS_NRPS_Biosynth_Enz"/>
</dbReference>
<dbReference type="PANTHER" id="PTHR43775:SF29">
    <property type="entry name" value="ASPERFURANONE POLYKETIDE SYNTHASE AFOG-RELATED"/>
    <property type="match status" value="1"/>
</dbReference>
<dbReference type="Pfam" id="PF08242">
    <property type="entry name" value="Methyltransf_12"/>
    <property type="match status" value="1"/>
</dbReference>
<dbReference type="SMART" id="SM00827">
    <property type="entry name" value="PKS_AT"/>
    <property type="match status" value="1"/>
</dbReference>
<name>A0A6A5ZC53_9PLEO</name>
<dbReference type="Pfam" id="PF00109">
    <property type="entry name" value="ketoacyl-synt"/>
    <property type="match status" value="1"/>
</dbReference>
<evidence type="ECO:0000259" key="10">
    <source>
        <dbReference type="PROSITE" id="PS52004"/>
    </source>
</evidence>
<dbReference type="InterPro" id="IPR036291">
    <property type="entry name" value="NAD(P)-bd_dom_sf"/>
</dbReference>
<dbReference type="SUPFAM" id="SSF53335">
    <property type="entry name" value="S-adenosyl-L-methionine-dependent methyltransferases"/>
    <property type="match status" value="1"/>
</dbReference>
<dbReference type="GO" id="GO:0004315">
    <property type="term" value="F:3-oxoacyl-[acyl-carrier-protein] synthase activity"/>
    <property type="evidence" value="ECO:0007669"/>
    <property type="project" value="InterPro"/>
</dbReference>
<dbReference type="SUPFAM" id="SSF51735">
    <property type="entry name" value="NAD(P)-binding Rossmann-fold domains"/>
    <property type="match status" value="2"/>
</dbReference>
<comment type="caution">
    <text evidence="8">Lacks conserved residue(s) required for the propagation of feature annotation.</text>
</comment>
<dbReference type="InterPro" id="IPR049551">
    <property type="entry name" value="PKS_DH_C"/>
</dbReference>
<dbReference type="InterPro" id="IPR042104">
    <property type="entry name" value="PKS_dehydratase_sf"/>
</dbReference>
<feature type="region of interest" description="N-terminal hotdog fold" evidence="8">
    <location>
        <begin position="947"/>
        <end position="1084"/>
    </location>
</feature>
<dbReference type="InterPro" id="IPR020843">
    <property type="entry name" value="ER"/>
</dbReference>
<dbReference type="Gene3D" id="3.10.129.110">
    <property type="entry name" value="Polyketide synthase dehydratase"/>
    <property type="match status" value="1"/>
</dbReference>
<dbReference type="Pfam" id="PF00698">
    <property type="entry name" value="Acyl_transf_1"/>
    <property type="match status" value="1"/>
</dbReference>
<dbReference type="CDD" id="cd05274">
    <property type="entry name" value="KR_FAS_SDR_x"/>
    <property type="match status" value="1"/>
</dbReference>
<accession>A0A6A5ZC53</accession>
<dbReference type="Gene3D" id="3.90.180.10">
    <property type="entry name" value="Medium-chain alcohol dehydrogenases, catalytic domain"/>
    <property type="match status" value="1"/>
</dbReference>
<feature type="region of interest" description="C-terminal hotdog fold" evidence="8">
    <location>
        <begin position="1111"/>
        <end position="1266"/>
    </location>
</feature>
<dbReference type="PROSITE" id="PS50075">
    <property type="entry name" value="CARRIER"/>
    <property type="match status" value="1"/>
</dbReference>
<dbReference type="Pfam" id="PF08240">
    <property type="entry name" value="ADH_N"/>
    <property type="match status" value="1"/>
</dbReference>
<proteinExistence type="predicted"/>
<dbReference type="InterPro" id="IPR001227">
    <property type="entry name" value="Ac_transferase_dom_sf"/>
</dbReference>
<dbReference type="CDD" id="cd00833">
    <property type="entry name" value="PKS"/>
    <property type="match status" value="1"/>
</dbReference>
<dbReference type="GO" id="GO:0030639">
    <property type="term" value="P:polyketide biosynthetic process"/>
    <property type="evidence" value="ECO:0007669"/>
    <property type="project" value="UniProtKB-ARBA"/>
</dbReference>
<evidence type="ECO:0000256" key="6">
    <source>
        <dbReference type="ARBA" id="ARBA00023268"/>
    </source>
</evidence>
<dbReference type="InterPro" id="IPR057326">
    <property type="entry name" value="KR_dom"/>
</dbReference>
<dbReference type="InterPro" id="IPR049900">
    <property type="entry name" value="PKS_mFAS_DH"/>
</dbReference>
<dbReference type="InterPro" id="IPR006162">
    <property type="entry name" value="Ppantetheine_attach_site"/>
</dbReference>
<dbReference type="PROSITE" id="PS52019">
    <property type="entry name" value="PKS_MFAS_DH"/>
    <property type="match status" value="1"/>
</dbReference>
<evidence type="ECO:0000259" key="11">
    <source>
        <dbReference type="PROSITE" id="PS52019"/>
    </source>
</evidence>
<dbReference type="InterPro" id="IPR016036">
    <property type="entry name" value="Malonyl_transacylase_ACP-bd"/>
</dbReference>
<dbReference type="GO" id="GO:0016491">
    <property type="term" value="F:oxidoreductase activity"/>
    <property type="evidence" value="ECO:0007669"/>
    <property type="project" value="UniProtKB-KW"/>
</dbReference>
<dbReference type="InterPro" id="IPR032821">
    <property type="entry name" value="PKS_assoc"/>
</dbReference>
<dbReference type="GO" id="GO:0006633">
    <property type="term" value="P:fatty acid biosynthetic process"/>
    <property type="evidence" value="ECO:0007669"/>
    <property type="project" value="InterPro"/>
</dbReference>
<reference evidence="12" key="1">
    <citation type="journal article" date="2020" name="Stud. Mycol.">
        <title>101 Dothideomycetes genomes: a test case for predicting lifestyles and emergence of pathogens.</title>
        <authorList>
            <person name="Haridas S."/>
            <person name="Albert R."/>
            <person name="Binder M."/>
            <person name="Bloem J."/>
            <person name="Labutti K."/>
            <person name="Salamov A."/>
            <person name="Andreopoulos B."/>
            <person name="Baker S."/>
            <person name="Barry K."/>
            <person name="Bills G."/>
            <person name="Bluhm B."/>
            <person name="Cannon C."/>
            <person name="Castanera R."/>
            <person name="Culley D."/>
            <person name="Daum C."/>
            <person name="Ezra D."/>
            <person name="Gonzalez J."/>
            <person name="Henrissat B."/>
            <person name="Kuo A."/>
            <person name="Liang C."/>
            <person name="Lipzen A."/>
            <person name="Lutzoni F."/>
            <person name="Magnuson J."/>
            <person name="Mondo S."/>
            <person name="Nolan M."/>
            <person name="Ohm R."/>
            <person name="Pangilinan J."/>
            <person name="Park H.-J."/>
            <person name="Ramirez L."/>
            <person name="Alfaro M."/>
            <person name="Sun H."/>
            <person name="Tritt A."/>
            <person name="Yoshinaga Y."/>
            <person name="Zwiers L.-H."/>
            <person name="Turgeon B."/>
            <person name="Goodwin S."/>
            <person name="Spatafora J."/>
            <person name="Crous P."/>
            <person name="Grigoriev I."/>
        </authorList>
    </citation>
    <scope>NUCLEOTIDE SEQUENCE</scope>
    <source>
        <strain evidence="12">CBS 627.86</strain>
    </source>
</reference>
<organism evidence="12 13">
    <name type="scientific">Lophiotrema nucula</name>
    <dbReference type="NCBI Taxonomy" id="690887"/>
    <lineage>
        <taxon>Eukaryota</taxon>
        <taxon>Fungi</taxon>
        <taxon>Dikarya</taxon>
        <taxon>Ascomycota</taxon>
        <taxon>Pezizomycotina</taxon>
        <taxon>Dothideomycetes</taxon>
        <taxon>Pleosporomycetidae</taxon>
        <taxon>Pleosporales</taxon>
        <taxon>Lophiotremataceae</taxon>
        <taxon>Lophiotrema</taxon>
    </lineage>
</organism>
<evidence type="ECO:0000256" key="2">
    <source>
        <dbReference type="ARBA" id="ARBA00022553"/>
    </source>
</evidence>
<dbReference type="InterPro" id="IPR049552">
    <property type="entry name" value="PKS_DH_N"/>
</dbReference>
<dbReference type="SMART" id="SM00822">
    <property type="entry name" value="PKS_KR"/>
    <property type="match status" value="1"/>
</dbReference>
<feature type="domain" description="PKS/mFAS DH" evidence="11">
    <location>
        <begin position="947"/>
        <end position="1266"/>
    </location>
</feature>
<dbReference type="Pfam" id="PF02801">
    <property type="entry name" value="Ketoacyl-synt_C"/>
    <property type="match status" value="1"/>
</dbReference>
<dbReference type="PROSITE" id="PS52004">
    <property type="entry name" value="KS3_2"/>
    <property type="match status" value="1"/>
</dbReference>
<dbReference type="InterPro" id="IPR013154">
    <property type="entry name" value="ADH-like_N"/>
</dbReference>
<dbReference type="Pfam" id="PF21089">
    <property type="entry name" value="PKS_DH_N"/>
    <property type="match status" value="1"/>
</dbReference>
<dbReference type="EMBL" id="ML977320">
    <property type="protein sequence ID" value="KAF2116796.1"/>
    <property type="molecule type" value="Genomic_DNA"/>
</dbReference>
<evidence type="ECO:0000313" key="12">
    <source>
        <dbReference type="EMBL" id="KAF2116796.1"/>
    </source>
</evidence>
<evidence type="ECO:0000256" key="7">
    <source>
        <dbReference type="ARBA" id="ARBA00023315"/>
    </source>
</evidence>
<dbReference type="SUPFAM" id="SSF52151">
    <property type="entry name" value="FabD/lysophospholipase-like"/>
    <property type="match status" value="1"/>
</dbReference>
<dbReference type="SUPFAM" id="SSF50129">
    <property type="entry name" value="GroES-like"/>
    <property type="match status" value="1"/>
</dbReference>
<sequence>MNPVPAADSVCNGSATSLYSKKHLDPVLEAENMDSIAIVGMSFKFPGGLESEDAFWKALLEKRNTATEFPKERLTSDGTYHPQNRQGSIPVRGGHFLTSDISQFDAPFFSISDTEAASLDPQQRGLLEATYRALENAGQPIELVSGSNTSVFTGCFTNDWQHLALKDAEQCTQHAGIGFEPSILANRLSWYFNLKGTSFNIDSACSSSLVCVDLACKSLQNKDADMAIAAGCNLIFYPDIMHALSNLQLLSPDSQSYSFDSRANGYSRGEGFGVLVLKRVHDAIRDNDCIRAVIRGSGSNHDGRTTGLTNPSIDAQSELVKTTYTKAGVSMTATRFVEAHGTGTAMGDPIEASAIGETFRSSRQPGDPLYVGALKSNIGHLEGASGIAGVIKTVLVLEKGIIPPNANLININPRIDVDDLRIKLPQEAIAWPIDGQRRASVNSFGFGGTNAHVILDDAFHYLRCRGLVGNHHTSQHLPQLEECTRNNSPTAVLQMPTLNGSKVHSSKQPKLLAISAGDKEALKAQLTMYAKHIQGLLAQGASPGSFLDDFIYTMSVRRTTLPWRFTAIADSVESMTDLNTRPLPPEQASSKPALCLVYNGQGAQYPGNVLAILEQYDAYRRSIAEAERYLQQLGCKWKVREELYKQKDISRINDPQFSQPITTILQVALTDLLHSFNIHPTTVIGHSSGEIAAAYCKGAISKESAWKLAYFRGVISLSRATYTEGPGAMMAVALSKDSALKYLDRMEKQSGKQTLTVACINSPKNVTIAGEATQIEALHSILVQDGILSRRLIVEIAYHTPYMNGVAQRYHELVVGLDGGIKPPHPVAMISTVLGEEVQDETLCTPQYWVDNMTSPVLFASAIEALRPPSDNLIWENEGTLCRGNPSVTFLLEIGFHSSLRGPLRDSLRPSASKVGYESVLVCGKPPLETVLNTLGSLFCHGYPVDLELVNSIGTSSSTKLGSVLCNLPEYPFSHMQRYWDEGRINGSIIYPAAGMLVMAIEAAKQVADTKSAIRGYELKDVEFLSALNVPTSREGIETHLHLRQTGDGANASRSWSEFRLFSYNMDEWYENCRGSIRVQYHVSRDGSDFTGSRLRNLEMIRNRHSDLECTDNDIFDKKKLYATLHRSGYGFGPSFQLLYDCYFNAEHVGKGKVAIFKWPEDEYPQPHVIHPCTLDALLHLSVATLAQEGTTAIPTAVPHFIRRCWIANHGLSMKDAEAIQTTAWLTGQDGRSTEFDIFALDEAESEALVHVLGLKSTIVAEREGTSSPNADADQICYHLDFKPDISLLSPQQLSGYCEQVKIKSPEPVEFFEDLTFLLLFFLTKTISELERSDISSSDPHLLRYFDWANATLERYTNDNLPYTKPEWTELFKDEALIKRRCKEVEETNGLGRAYVATGRQLTAILKGKIDALEFLFSSDLLEGLYREVNSQRTCFDALAKFIDAMSHKDPNQKIIEIGSGTGGTTEKILSCLASGKDGCKTEQRCSAYYYTDISASFFESAQTKFAHHPNVHYKVFNVELDPEAQMFECGSFDMVVAANVLHATSSLEKTLRNVRRLLKSGGYLVLYEPTSPEILRTAFITGLLAGWWLSSEPQRKWGPTLSCESWDRLLRDNGFSGNEVELPDFWSPECREGTIIISKATPPPVTNCVAERVSSSRTPGLLLVIDTDSRVQQEVAHRLCAVIPYPCHVTNLSETVEMEELGEKCLVFLQELQHPWLFDLSDTHYKMLQRVTASADRVLWVTQGGRCKTPEYSIANGLFRVLRNEEPKRRYVTLELDVELGVTNEHLESIWHILKKLKETHDPPMDDMEYTEAHGILQIPRVVPMRKLSEELFLRSIPRQDQDLMIKDCPPLKLTVGSVGLLDTLHFVEDEESQVALAADEIDIEVRSIGLNFRDCLMALGRVPSSTYGSECSGTISRAGSECAFSSGDRVVMSSSSTFKTYVRGKSIQAIKIPDTMTFQEAASIPTQFCTAWQAIHEKARLQKGESILIHSAAGGTGQAAIQVAQYIGGVIYATVGSSAKRDVLRREYGIPEDHIFYSRDSTFAESLMLKTNYRGVDVILNSLAGDSLVSSWECIAPHGRFIELGKRDILSNSKLPMYPFMKNASFMCFDGFTWQLERPAEARHTLETVFRHFELKTFHAVHPLHVYSLEDTEQAFRSMQDGKHVGKIVLELHQKTIVKTTLNTRPSFYFDDHSTYVIAGGLGGLGRSVSRWLVARGAKNLILLSRSGVREGPSQDLLDELGRQGVAVRAPACDITDRAILEDVLRMCQDEMPPIKGCIQGSMVLRDSIFESMEYHDWRLGTDCKTIGSWNLHSLLPRNLDFFVMLSSASGIVGLHGQANYAAGNSYLDALARYRVSVGERAVSLDLGALMEDGLLAENPDFLDRVLGYGALNGIGRNYFHAILDYYCNPSLALFVPSDSQPIIGLDPGAGVGRDGMAITRQALLNHLSGTKDVRSASNEAKGPHTSWKERFSQAESPDDATRVVAGALVEKLQRILESVRGDVDMTKSVAAYGVDSLLAVELRSWLAMEFQADISLFEISSGASFSALSALVVSRSKVRSSS</sequence>
<dbReference type="SUPFAM" id="SSF53901">
    <property type="entry name" value="Thiolase-like"/>
    <property type="match status" value="1"/>
</dbReference>
<dbReference type="InterPro" id="IPR011032">
    <property type="entry name" value="GroES-like_sf"/>
</dbReference>
<feature type="domain" description="Ketosynthase family 3 (KS3)" evidence="10">
    <location>
        <begin position="33"/>
        <end position="457"/>
    </location>
</feature>
<evidence type="ECO:0000256" key="5">
    <source>
        <dbReference type="ARBA" id="ARBA00023002"/>
    </source>
</evidence>
<dbReference type="SMART" id="SM00826">
    <property type="entry name" value="PKS_DH"/>
    <property type="match status" value="1"/>
</dbReference>
<dbReference type="SMART" id="SM00823">
    <property type="entry name" value="PKS_PP"/>
    <property type="match status" value="1"/>
</dbReference>
<dbReference type="SUPFAM" id="SSF47336">
    <property type="entry name" value="ACP-like"/>
    <property type="match status" value="1"/>
</dbReference>
<dbReference type="Gene3D" id="3.40.50.150">
    <property type="entry name" value="Vaccinia Virus protein VP39"/>
    <property type="match status" value="1"/>
</dbReference>
<evidence type="ECO:0000313" key="13">
    <source>
        <dbReference type="Proteomes" id="UP000799770"/>
    </source>
</evidence>
<keyword evidence="2" id="KW-0597">Phosphoprotein</keyword>
<keyword evidence="4" id="KW-0521">NADP</keyword>
<dbReference type="InterPro" id="IPR009081">
    <property type="entry name" value="PP-bd_ACP"/>
</dbReference>
<keyword evidence="3" id="KW-0808">Transferase</keyword>
<keyword evidence="1" id="KW-0596">Phosphopantetheine</keyword>
<evidence type="ECO:0000256" key="8">
    <source>
        <dbReference type="PROSITE-ProRule" id="PRU01363"/>
    </source>
</evidence>
<dbReference type="InterPro" id="IPR014043">
    <property type="entry name" value="Acyl_transferase_dom"/>
</dbReference>
<dbReference type="InterPro" id="IPR029063">
    <property type="entry name" value="SAM-dependent_MTases_sf"/>
</dbReference>
<dbReference type="CDD" id="cd05195">
    <property type="entry name" value="enoyl_red"/>
    <property type="match status" value="1"/>
</dbReference>
<dbReference type="InterPro" id="IPR056501">
    <property type="entry name" value="NAD-bd_HRPKS_sdrA"/>
</dbReference>
<dbReference type="InterPro" id="IPR036736">
    <property type="entry name" value="ACP-like_sf"/>
</dbReference>
<dbReference type="Gene3D" id="3.40.366.10">
    <property type="entry name" value="Malonyl-Coenzyme A Acyl Carrier Protein, domain 2"/>
    <property type="match status" value="1"/>
</dbReference>
<keyword evidence="7" id="KW-0012">Acyltransferase</keyword>
<dbReference type="InterPro" id="IPR020806">
    <property type="entry name" value="PKS_PP-bd"/>
</dbReference>
<dbReference type="Pfam" id="PF23114">
    <property type="entry name" value="NAD-bd_HRPKS_sdrA"/>
    <property type="match status" value="1"/>
</dbReference>
<evidence type="ECO:0000256" key="3">
    <source>
        <dbReference type="ARBA" id="ARBA00022679"/>
    </source>
</evidence>
<evidence type="ECO:0000256" key="4">
    <source>
        <dbReference type="ARBA" id="ARBA00022857"/>
    </source>
</evidence>
<dbReference type="SMART" id="SM00825">
    <property type="entry name" value="PKS_KS"/>
    <property type="match status" value="1"/>
</dbReference>
<dbReference type="Pfam" id="PF16197">
    <property type="entry name" value="KAsynt_C_assoc"/>
    <property type="match status" value="1"/>
</dbReference>
<dbReference type="GO" id="GO:0031177">
    <property type="term" value="F:phosphopantetheine binding"/>
    <property type="evidence" value="ECO:0007669"/>
    <property type="project" value="InterPro"/>
</dbReference>
<dbReference type="InterPro" id="IPR020807">
    <property type="entry name" value="PKS_DH"/>
</dbReference>
<evidence type="ECO:0000256" key="1">
    <source>
        <dbReference type="ARBA" id="ARBA00022450"/>
    </source>
</evidence>
<dbReference type="InterPro" id="IPR018201">
    <property type="entry name" value="Ketoacyl_synth_AS"/>
</dbReference>
<keyword evidence="6" id="KW-0511">Multifunctional enzyme</keyword>
<dbReference type="Gene3D" id="3.40.50.720">
    <property type="entry name" value="NAD(P)-binding Rossmann-like Domain"/>
    <property type="match status" value="1"/>
</dbReference>
<dbReference type="PROSITE" id="PS00012">
    <property type="entry name" value="PHOSPHOPANTETHEINE"/>
    <property type="match status" value="1"/>
</dbReference>
<dbReference type="SMART" id="SM00829">
    <property type="entry name" value="PKS_ER"/>
    <property type="match status" value="1"/>
</dbReference>